<keyword evidence="4" id="KW-1003">Cell membrane</keyword>
<keyword evidence="5" id="KW-0472">Membrane</keyword>
<dbReference type="AlphaFoldDB" id="A0A8J5SKM9"/>
<feature type="region of interest" description="Disordered" evidence="7">
    <location>
        <begin position="1"/>
        <end position="27"/>
    </location>
</feature>
<evidence type="ECO:0000313" key="9">
    <source>
        <dbReference type="Proteomes" id="UP000729402"/>
    </source>
</evidence>
<dbReference type="InterPro" id="IPR039621">
    <property type="entry name" value="BG1-like"/>
</dbReference>
<comment type="subcellular location">
    <subcellularLocation>
        <location evidence="1">Cell membrane</location>
    </subcellularLocation>
</comment>
<feature type="compositionally biased region" description="Low complexity" evidence="7">
    <location>
        <begin position="104"/>
        <end position="131"/>
    </location>
</feature>
<organism evidence="8 9">
    <name type="scientific">Zizania palustris</name>
    <name type="common">Northern wild rice</name>
    <dbReference type="NCBI Taxonomy" id="103762"/>
    <lineage>
        <taxon>Eukaryota</taxon>
        <taxon>Viridiplantae</taxon>
        <taxon>Streptophyta</taxon>
        <taxon>Embryophyta</taxon>
        <taxon>Tracheophyta</taxon>
        <taxon>Spermatophyta</taxon>
        <taxon>Magnoliopsida</taxon>
        <taxon>Liliopsida</taxon>
        <taxon>Poales</taxon>
        <taxon>Poaceae</taxon>
        <taxon>BOP clade</taxon>
        <taxon>Oryzoideae</taxon>
        <taxon>Oryzeae</taxon>
        <taxon>Zizaniinae</taxon>
        <taxon>Zizania</taxon>
    </lineage>
</organism>
<feature type="compositionally biased region" description="Low complexity" evidence="7">
    <location>
        <begin position="75"/>
        <end position="87"/>
    </location>
</feature>
<sequence length="334" mass="35735">MERWQCHGGKQQQPPALAPPRSVHGERGSFSASLLDVIYRSLDDRDGTGVAGATRLPEEEIEGSAPLQFWWAKDAGAARAKQASGAGRSRREATAVARSRQSGYASSTTSSSDASSCSYSFSCSSASTTDTESTHRRRHGQPPPQQQQQQEVDTDAGADADAPPKSNAKKKKSRPCFPGARLRSRSAVPPPPSSGSLPPSPATFACVVKALFTSSRLPRKPKTPAAAPPPQTSLPVPQPPCMSASATSNTKAPERRSVRFCPDADMETTSVVRRRVEELVLRSLEDVEEDEDGSDWSSDLFELESLRGADRDELPVYGTTNLATNRAIAQGAVC</sequence>
<dbReference type="OrthoDB" id="680041at2759"/>
<comment type="similarity">
    <text evidence="2">Belongs to the BIG GRAIN 1 (BG1) plant protein family.</text>
</comment>
<reference evidence="8" key="2">
    <citation type="submission" date="2021-02" db="EMBL/GenBank/DDBJ databases">
        <authorList>
            <person name="Kimball J.A."/>
            <person name="Haas M.W."/>
            <person name="Macchietto M."/>
            <person name="Kono T."/>
            <person name="Duquette J."/>
            <person name="Shao M."/>
        </authorList>
    </citation>
    <scope>NUCLEOTIDE SEQUENCE</scope>
    <source>
        <tissue evidence="8">Fresh leaf tissue</tissue>
    </source>
</reference>
<feature type="compositionally biased region" description="Pro residues" evidence="7">
    <location>
        <begin position="226"/>
        <end position="240"/>
    </location>
</feature>
<evidence type="ECO:0000256" key="7">
    <source>
        <dbReference type="SAM" id="MobiDB-lite"/>
    </source>
</evidence>
<evidence type="ECO:0000256" key="1">
    <source>
        <dbReference type="ARBA" id="ARBA00004236"/>
    </source>
</evidence>
<reference evidence="8" key="1">
    <citation type="journal article" date="2021" name="bioRxiv">
        <title>Whole Genome Assembly and Annotation of Northern Wild Rice, Zizania palustris L., Supports a Whole Genome Duplication in the Zizania Genus.</title>
        <authorList>
            <person name="Haas M."/>
            <person name="Kono T."/>
            <person name="Macchietto M."/>
            <person name="Millas R."/>
            <person name="McGilp L."/>
            <person name="Shao M."/>
            <person name="Duquette J."/>
            <person name="Hirsch C.N."/>
            <person name="Kimball J."/>
        </authorList>
    </citation>
    <scope>NUCLEOTIDE SEQUENCE</scope>
    <source>
        <tissue evidence="8">Fresh leaf tissue</tissue>
    </source>
</reference>
<evidence type="ECO:0000256" key="6">
    <source>
        <dbReference type="ARBA" id="ARBA00023294"/>
    </source>
</evidence>
<feature type="region of interest" description="Disordered" evidence="7">
    <location>
        <begin position="75"/>
        <end position="201"/>
    </location>
</feature>
<evidence type="ECO:0000256" key="2">
    <source>
        <dbReference type="ARBA" id="ARBA00010067"/>
    </source>
</evidence>
<dbReference type="EMBL" id="JAAALK010000287">
    <property type="protein sequence ID" value="KAG8056904.1"/>
    <property type="molecule type" value="Genomic_DNA"/>
</dbReference>
<accession>A0A8J5SKM9</accession>
<dbReference type="GO" id="GO:0005886">
    <property type="term" value="C:plasma membrane"/>
    <property type="evidence" value="ECO:0007669"/>
    <property type="project" value="UniProtKB-SubCell"/>
</dbReference>
<dbReference type="GO" id="GO:0009734">
    <property type="term" value="P:auxin-activated signaling pathway"/>
    <property type="evidence" value="ECO:0007669"/>
    <property type="project" value="UniProtKB-KW"/>
</dbReference>
<evidence type="ECO:0000256" key="3">
    <source>
        <dbReference type="ARBA" id="ARBA00022448"/>
    </source>
</evidence>
<keyword evidence="3" id="KW-0813">Transport</keyword>
<dbReference type="PANTHER" id="PTHR33541:SF18">
    <property type="entry name" value="OS09G0443800 PROTEIN"/>
    <property type="match status" value="1"/>
</dbReference>
<keyword evidence="9" id="KW-1185">Reference proteome</keyword>
<protein>
    <submittedName>
        <fullName evidence="8">Uncharacterized protein</fullName>
    </submittedName>
</protein>
<feature type="region of interest" description="Disordered" evidence="7">
    <location>
        <begin position="217"/>
        <end position="255"/>
    </location>
</feature>
<name>A0A8J5SKM9_ZIZPA</name>
<evidence type="ECO:0000313" key="8">
    <source>
        <dbReference type="EMBL" id="KAG8056904.1"/>
    </source>
</evidence>
<dbReference type="Proteomes" id="UP000729402">
    <property type="component" value="Unassembled WGS sequence"/>
</dbReference>
<gene>
    <name evidence="8" type="ORF">GUJ93_ZPchr0002g26635</name>
</gene>
<evidence type="ECO:0000256" key="5">
    <source>
        <dbReference type="ARBA" id="ARBA00023136"/>
    </source>
</evidence>
<evidence type="ECO:0000256" key="4">
    <source>
        <dbReference type="ARBA" id="ARBA00022475"/>
    </source>
</evidence>
<dbReference type="PANTHER" id="PTHR33541">
    <property type="entry name" value="PROTEIN BIG GRAIN 1-LIKE A-RELATED"/>
    <property type="match status" value="1"/>
</dbReference>
<comment type="caution">
    <text evidence="8">The sequence shown here is derived from an EMBL/GenBank/DDBJ whole genome shotgun (WGS) entry which is preliminary data.</text>
</comment>
<feature type="compositionally biased region" description="Pro residues" evidence="7">
    <location>
        <begin position="188"/>
        <end position="201"/>
    </location>
</feature>
<proteinExistence type="inferred from homology"/>
<keyword evidence="6" id="KW-0927">Auxin signaling pathway</keyword>